<organism evidence="1">
    <name type="scientific">viral metagenome</name>
    <dbReference type="NCBI Taxonomy" id="1070528"/>
    <lineage>
        <taxon>unclassified sequences</taxon>
        <taxon>metagenomes</taxon>
        <taxon>organismal metagenomes</taxon>
    </lineage>
</organism>
<name>A0A6C0LP36_9ZZZZ</name>
<reference evidence="1" key="1">
    <citation type="journal article" date="2020" name="Nature">
        <title>Giant virus diversity and host interactions through global metagenomics.</title>
        <authorList>
            <person name="Schulz F."/>
            <person name="Roux S."/>
            <person name="Paez-Espino D."/>
            <person name="Jungbluth S."/>
            <person name="Walsh D.A."/>
            <person name="Denef V.J."/>
            <person name="McMahon K.D."/>
            <person name="Konstantinidis K.T."/>
            <person name="Eloe-Fadrosh E.A."/>
            <person name="Kyrpides N.C."/>
            <person name="Woyke T."/>
        </authorList>
    </citation>
    <scope>NUCLEOTIDE SEQUENCE</scope>
    <source>
        <strain evidence="1">GVMAG-M-3300027892-73</strain>
    </source>
</reference>
<protein>
    <submittedName>
        <fullName evidence="1">Uncharacterized protein</fullName>
    </submittedName>
</protein>
<accession>A0A6C0LP36</accession>
<dbReference type="EMBL" id="MN740522">
    <property type="protein sequence ID" value="QHU31042.1"/>
    <property type="molecule type" value="Genomic_DNA"/>
</dbReference>
<dbReference type="AlphaFoldDB" id="A0A6C0LP36"/>
<sequence length="252" mass="29288">MYQSSHNSSAVKSPIIEKLNKYVFNKQNIDNINNNIFFDKPKNGPCLNKPAVIEIKKKLTLFLPQNANDSLFWCFYIMKNGIISYEMMPHKNVIGEKKIKFEYVESLVRKNKDFIKKYKFTTISNIENVLANENKLDLGTFITLCALENLNIIFVNKKTYFELTTNESDIKYIVRNVNGIYGFETGEAADIEKIKSESIKIDNICKPLKSISSYKVNELIEMNNKLGLDIKHGNNDKNKTKNDLYEQLFKYF</sequence>
<evidence type="ECO:0000313" key="1">
    <source>
        <dbReference type="EMBL" id="QHU31042.1"/>
    </source>
</evidence>
<proteinExistence type="predicted"/>